<dbReference type="EMBL" id="BMIA01000001">
    <property type="protein sequence ID" value="GGH20848.1"/>
    <property type="molecule type" value="Genomic_DNA"/>
</dbReference>
<evidence type="ECO:0008006" key="3">
    <source>
        <dbReference type="Google" id="ProtNLM"/>
    </source>
</evidence>
<proteinExistence type="predicted"/>
<organism evidence="1 2">
    <name type="scientific">Dyadobacter endophyticus</name>
    <dbReference type="NCBI Taxonomy" id="1749036"/>
    <lineage>
        <taxon>Bacteria</taxon>
        <taxon>Pseudomonadati</taxon>
        <taxon>Bacteroidota</taxon>
        <taxon>Cytophagia</taxon>
        <taxon>Cytophagales</taxon>
        <taxon>Spirosomataceae</taxon>
        <taxon>Dyadobacter</taxon>
    </lineage>
</organism>
<keyword evidence="2" id="KW-1185">Reference proteome</keyword>
<dbReference type="Proteomes" id="UP000600214">
    <property type="component" value="Unassembled WGS sequence"/>
</dbReference>
<protein>
    <recommendedName>
        <fullName evidence="3">KTSC domain-containing protein</fullName>
    </recommendedName>
</protein>
<gene>
    <name evidence="1" type="ORF">GCM10007423_01510</name>
</gene>
<reference evidence="2" key="1">
    <citation type="journal article" date="2019" name="Int. J. Syst. Evol. Microbiol.">
        <title>The Global Catalogue of Microorganisms (GCM) 10K type strain sequencing project: providing services to taxonomists for standard genome sequencing and annotation.</title>
        <authorList>
            <consortium name="The Broad Institute Genomics Platform"/>
            <consortium name="The Broad Institute Genome Sequencing Center for Infectious Disease"/>
            <person name="Wu L."/>
            <person name="Ma J."/>
        </authorList>
    </citation>
    <scope>NUCLEOTIDE SEQUENCE [LARGE SCALE GENOMIC DNA]</scope>
    <source>
        <strain evidence="2">CGMCC 1.15288</strain>
    </source>
</reference>
<evidence type="ECO:0000313" key="2">
    <source>
        <dbReference type="Proteomes" id="UP000600214"/>
    </source>
</evidence>
<sequence>MLKVWLSVRLTSPHLQLEGFGINDDRDLIRRYTKAGQNNYLLYDYEARKLYEFVHEANHQPDEPYMFANAVTVYRLRYPRNGDR</sequence>
<accession>A0ABQ1YDX0</accession>
<name>A0ABQ1YDX0_9BACT</name>
<comment type="caution">
    <text evidence="1">The sequence shown here is derived from an EMBL/GenBank/DDBJ whole genome shotgun (WGS) entry which is preliminary data.</text>
</comment>
<evidence type="ECO:0000313" key="1">
    <source>
        <dbReference type="EMBL" id="GGH20848.1"/>
    </source>
</evidence>